<gene>
    <name evidence="1" type="ORF">HF526_30320</name>
</gene>
<dbReference type="EMBL" id="JAAXLA010000090">
    <property type="protein sequence ID" value="NMI01561.1"/>
    <property type="molecule type" value="Genomic_DNA"/>
</dbReference>
<sequence>MSPYIGNIWPMPAGGATGVRFGPLTQIGMDDITGRPVESIMPPAGIRSHACAINAEAEGFDCKYVPDGAFRVDRGQLGRLRGLTRGSGRQSDRDRRE</sequence>
<reference evidence="1 2" key="1">
    <citation type="submission" date="2020-04" db="EMBL/GenBank/DDBJ databases">
        <authorList>
            <person name="Klaysubun C."/>
            <person name="Duangmal K."/>
            <person name="Lipun K."/>
        </authorList>
    </citation>
    <scope>NUCLEOTIDE SEQUENCE [LARGE SCALE GENOMIC DNA]</scope>
    <source>
        <strain evidence="1 2">K10HN5</strain>
    </source>
</reference>
<comment type="caution">
    <text evidence="1">The sequence shown here is derived from an EMBL/GenBank/DDBJ whole genome shotgun (WGS) entry which is preliminary data.</text>
</comment>
<proteinExistence type="predicted"/>
<accession>A0ABX1SJ00</accession>
<evidence type="ECO:0000313" key="2">
    <source>
        <dbReference type="Proteomes" id="UP000820669"/>
    </source>
</evidence>
<dbReference type="RefSeq" id="WP_169385019.1">
    <property type="nucleotide sequence ID" value="NZ_JAAXLA010000090.1"/>
</dbReference>
<evidence type="ECO:0000313" key="1">
    <source>
        <dbReference type="EMBL" id="NMI01561.1"/>
    </source>
</evidence>
<keyword evidence="2" id="KW-1185">Reference proteome</keyword>
<protein>
    <submittedName>
        <fullName evidence="1">Uncharacterized protein</fullName>
    </submittedName>
</protein>
<dbReference type="Proteomes" id="UP000820669">
    <property type="component" value="Unassembled WGS sequence"/>
</dbReference>
<name>A0ABX1SJ00_9PSEU</name>
<organism evidence="1 2">
    <name type="scientific">Pseudonocardia acidicola</name>
    <dbReference type="NCBI Taxonomy" id="2724939"/>
    <lineage>
        <taxon>Bacteria</taxon>
        <taxon>Bacillati</taxon>
        <taxon>Actinomycetota</taxon>
        <taxon>Actinomycetes</taxon>
        <taxon>Pseudonocardiales</taxon>
        <taxon>Pseudonocardiaceae</taxon>
        <taxon>Pseudonocardia</taxon>
    </lineage>
</organism>